<name>A0A699W9B8_TANCI</name>
<dbReference type="AlphaFoldDB" id="A0A699W9B8"/>
<evidence type="ECO:0000256" key="1">
    <source>
        <dbReference type="SAM" id="MobiDB-lite"/>
    </source>
</evidence>
<protein>
    <submittedName>
        <fullName evidence="2">Uncharacterized protein</fullName>
    </submittedName>
</protein>
<evidence type="ECO:0000313" key="2">
    <source>
        <dbReference type="EMBL" id="GFD44682.1"/>
    </source>
</evidence>
<dbReference type="EMBL" id="BKCJ011628661">
    <property type="protein sequence ID" value="GFD44682.1"/>
    <property type="molecule type" value="Genomic_DNA"/>
</dbReference>
<gene>
    <name evidence="2" type="ORF">Tci_916651</name>
</gene>
<reference evidence="2" key="1">
    <citation type="journal article" date="2019" name="Sci. Rep.">
        <title>Draft genome of Tanacetum cinerariifolium, the natural source of mosquito coil.</title>
        <authorList>
            <person name="Yamashiro T."/>
            <person name="Shiraishi A."/>
            <person name="Satake H."/>
            <person name="Nakayama K."/>
        </authorList>
    </citation>
    <scope>NUCLEOTIDE SEQUENCE</scope>
</reference>
<accession>A0A699W9B8</accession>
<organism evidence="2">
    <name type="scientific">Tanacetum cinerariifolium</name>
    <name type="common">Dalmatian daisy</name>
    <name type="synonym">Chrysanthemum cinerariifolium</name>
    <dbReference type="NCBI Taxonomy" id="118510"/>
    <lineage>
        <taxon>Eukaryota</taxon>
        <taxon>Viridiplantae</taxon>
        <taxon>Streptophyta</taxon>
        <taxon>Embryophyta</taxon>
        <taxon>Tracheophyta</taxon>
        <taxon>Spermatophyta</taxon>
        <taxon>Magnoliopsida</taxon>
        <taxon>eudicotyledons</taxon>
        <taxon>Gunneridae</taxon>
        <taxon>Pentapetalae</taxon>
        <taxon>asterids</taxon>
        <taxon>campanulids</taxon>
        <taxon>Asterales</taxon>
        <taxon>Asteraceae</taxon>
        <taxon>Asteroideae</taxon>
        <taxon>Anthemideae</taxon>
        <taxon>Anthemidinae</taxon>
        <taxon>Tanacetum</taxon>
    </lineage>
</organism>
<sequence>MAISTISISSDSFEESVGTPSGRVLWSGRIPTTVPVTTPTIDPPIIHDDTLLIPTKTPTISPITSTMPSTAPTTTTHLHS</sequence>
<proteinExistence type="predicted"/>
<feature type="compositionally biased region" description="Polar residues" evidence="1">
    <location>
        <begin position="1"/>
        <end position="11"/>
    </location>
</feature>
<feature type="region of interest" description="Disordered" evidence="1">
    <location>
        <begin position="1"/>
        <end position="21"/>
    </location>
</feature>
<feature type="region of interest" description="Disordered" evidence="1">
    <location>
        <begin position="57"/>
        <end position="80"/>
    </location>
</feature>
<feature type="non-terminal residue" evidence="2">
    <location>
        <position position="80"/>
    </location>
</feature>
<comment type="caution">
    <text evidence="2">The sequence shown here is derived from an EMBL/GenBank/DDBJ whole genome shotgun (WGS) entry which is preliminary data.</text>
</comment>